<dbReference type="InterPro" id="IPR005835">
    <property type="entry name" value="NTP_transferase_dom"/>
</dbReference>
<dbReference type="Gene3D" id="3.90.550.10">
    <property type="entry name" value="Spore Coat Polysaccharide Biosynthesis Protein SpsA, Chain A"/>
    <property type="match status" value="1"/>
</dbReference>
<evidence type="ECO:0000256" key="1">
    <source>
        <dbReference type="ARBA" id="ARBA00004496"/>
    </source>
</evidence>
<dbReference type="Proteomes" id="UP000570514">
    <property type="component" value="Unassembled WGS sequence"/>
</dbReference>
<dbReference type="SUPFAM" id="SSF53448">
    <property type="entry name" value="Nucleotide-diphospho-sugar transferases"/>
    <property type="match status" value="1"/>
</dbReference>
<evidence type="ECO:0000256" key="7">
    <source>
        <dbReference type="ARBA" id="ARBA00031828"/>
    </source>
</evidence>
<dbReference type="NCBIfam" id="TIGR01662">
    <property type="entry name" value="HAD-SF-IIIA"/>
    <property type="match status" value="1"/>
</dbReference>
<keyword evidence="4" id="KW-0479">Metal-binding</keyword>
<proteinExistence type="inferred from homology"/>
<dbReference type="RefSeq" id="WP_167080049.1">
    <property type="nucleotide sequence ID" value="NZ_BAAADC010000001.1"/>
</dbReference>
<dbReference type="GO" id="GO:0005975">
    <property type="term" value="P:carbohydrate metabolic process"/>
    <property type="evidence" value="ECO:0007669"/>
    <property type="project" value="InterPro"/>
</dbReference>
<evidence type="ECO:0000256" key="2">
    <source>
        <dbReference type="ARBA" id="ARBA00005628"/>
    </source>
</evidence>
<evidence type="ECO:0000256" key="5">
    <source>
        <dbReference type="ARBA" id="ARBA00022801"/>
    </source>
</evidence>
<dbReference type="InterPro" id="IPR036412">
    <property type="entry name" value="HAD-like_sf"/>
</dbReference>
<keyword evidence="10" id="KW-1185">Reference proteome</keyword>
<dbReference type="GO" id="GO:0046872">
    <property type="term" value="F:metal ion binding"/>
    <property type="evidence" value="ECO:0007669"/>
    <property type="project" value="UniProtKB-KW"/>
</dbReference>
<comment type="subcellular location">
    <subcellularLocation>
        <location evidence="1">Cytoplasm</location>
    </subcellularLocation>
</comment>
<organism evidence="9 10">
    <name type="scientific">Rhizomicrobium palustre</name>
    <dbReference type="NCBI Taxonomy" id="189966"/>
    <lineage>
        <taxon>Bacteria</taxon>
        <taxon>Pseudomonadati</taxon>
        <taxon>Pseudomonadota</taxon>
        <taxon>Alphaproteobacteria</taxon>
        <taxon>Micropepsales</taxon>
        <taxon>Micropepsaceae</taxon>
        <taxon>Rhizomicrobium</taxon>
    </lineage>
</organism>
<dbReference type="Gene3D" id="3.40.50.1000">
    <property type="entry name" value="HAD superfamily/HAD-like"/>
    <property type="match status" value="1"/>
</dbReference>
<evidence type="ECO:0000256" key="4">
    <source>
        <dbReference type="ARBA" id="ARBA00022723"/>
    </source>
</evidence>
<dbReference type="InterPro" id="IPR006543">
    <property type="entry name" value="Histidinol-phos"/>
</dbReference>
<dbReference type="SUPFAM" id="SSF56784">
    <property type="entry name" value="HAD-like"/>
    <property type="match status" value="1"/>
</dbReference>
<dbReference type="InterPro" id="IPR023214">
    <property type="entry name" value="HAD_sf"/>
</dbReference>
<dbReference type="CDD" id="cd04181">
    <property type="entry name" value="NTP_transferase"/>
    <property type="match status" value="1"/>
</dbReference>
<reference evidence="9 10" key="1">
    <citation type="submission" date="2020-03" db="EMBL/GenBank/DDBJ databases">
        <title>Genomic Encyclopedia of Type Strains, Phase IV (KMG-IV): sequencing the most valuable type-strain genomes for metagenomic binning, comparative biology and taxonomic classification.</title>
        <authorList>
            <person name="Goeker M."/>
        </authorList>
    </citation>
    <scope>NUCLEOTIDE SEQUENCE [LARGE SCALE GENOMIC DNA]</scope>
    <source>
        <strain evidence="9 10">DSM 19867</strain>
    </source>
</reference>
<gene>
    <name evidence="9" type="ORF">FHS83_000240</name>
</gene>
<feature type="domain" description="Nucleotidyl transferase" evidence="8">
    <location>
        <begin position="7"/>
        <end position="232"/>
    </location>
</feature>
<dbReference type="GO" id="GO:0016791">
    <property type="term" value="F:phosphatase activity"/>
    <property type="evidence" value="ECO:0007669"/>
    <property type="project" value="InterPro"/>
</dbReference>
<evidence type="ECO:0000256" key="3">
    <source>
        <dbReference type="ARBA" id="ARBA00022490"/>
    </source>
</evidence>
<protein>
    <recommendedName>
        <fullName evidence="7">D,D-heptose 1,7-bisphosphate phosphatase</fullName>
    </recommendedName>
</protein>
<dbReference type="InterPro" id="IPR006549">
    <property type="entry name" value="HAD-SF_hydro_IIIA"/>
</dbReference>
<sequence length="442" mass="48688">MSTVKQAVILAGGRGTRLKSVTGDLPKPLVDVDGKPLLVHQFELLRAQGIEDVLLLTGYRSDAIREVAGDGRAFGLNISYQDESEEDPLGTAGALLACFDRLKERAIVAYGDCMLNVDLGRLSAWHEAKGAAVTLLVHPNSHPEDSDLVELDGQCRVKRFHPYPHEQGRYLANLVNAALYVVNKAALAPYRNWDGRPKPDIAKHLFPRMVADGVALFGYRSPEYIKDIGTPARHATILRDLRSGRIARSSLNHPQKAIFLDRDGTLNVEVNRVSRVEDFEMISGVPAAIKKINESEFRAIVVTNQPVLARGDCDEATLDHIHAKLDTLLGHDGAYLDALYYCPHHPHKGYEGEVVALKFDCECRKPKPGLLLQAQQDFNINLAQSWMIGDTTVDIRTANTLGIRSILVGTGKAGQDGQYPDEPTYRFATLAEAVDFILSQPD</sequence>
<comment type="caution">
    <text evidence="9">The sequence shown here is derived from an EMBL/GenBank/DDBJ whole genome shotgun (WGS) entry which is preliminary data.</text>
</comment>
<comment type="similarity">
    <text evidence="2">Belongs to the GmhB family.</text>
</comment>
<evidence type="ECO:0000313" key="10">
    <source>
        <dbReference type="Proteomes" id="UP000570514"/>
    </source>
</evidence>
<accession>A0A846MUZ1</accession>
<dbReference type="CDD" id="cd07503">
    <property type="entry name" value="HAD_HisB-N"/>
    <property type="match status" value="1"/>
</dbReference>
<dbReference type="PANTHER" id="PTHR42891">
    <property type="entry name" value="D-GLYCERO-BETA-D-MANNO-HEPTOSE-1,7-BISPHOSPHATE 7-PHOSPHATASE"/>
    <property type="match status" value="1"/>
</dbReference>
<name>A0A846MUZ1_9PROT</name>
<dbReference type="PANTHER" id="PTHR42891:SF1">
    <property type="entry name" value="D-GLYCERO-BETA-D-MANNO-HEPTOSE-1,7-BISPHOSPHATE 7-PHOSPHATASE"/>
    <property type="match status" value="1"/>
</dbReference>
<dbReference type="GO" id="GO:0005737">
    <property type="term" value="C:cytoplasm"/>
    <property type="evidence" value="ECO:0007669"/>
    <property type="project" value="UniProtKB-SubCell"/>
</dbReference>
<dbReference type="InterPro" id="IPR029044">
    <property type="entry name" value="Nucleotide-diphossugar_trans"/>
</dbReference>
<dbReference type="EMBL" id="JAASRM010000001">
    <property type="protein sequence ID" value="NIK86922.1"/>
    <property type="molecule type" value="Genomic_DNA"/>
</dbReference>
<keyword evidence="3" id="KW-0963">Cytoplasm</keyword>
<dbReference type="NCBIfam" id="TIGR01656">
    <property type="entry name" value="Histidinol-ppas"/>
    <property type="match status" value="1"/>
</dbReference>
<keyword evidence="5" id="KW-0378">Hydrolase</keyword>
<dbReference type="Pfam" id="PF00483">
    <property type="entry name" value="NTP_transferase"/>
    <property type="match status" value="1"/>
</dbReference>
<dbReference type="AlphaFoldDB" id="A0A846MUZ1"/>
<dbReference type="Pfam" id="PF13242">
    <property type="entry name" value="Hydrolase_like"/>
    <property type="match status" value="1"/>
</dbReference>
<evidence type="ECO:0000313" key="9">
    <source>
        <dbReference type="EMBL" id="NIK86922.1"/>
    </source>
</evidence>
<dbReference type="InterPro" id="IPR004446">
    <property type="entry name" value="Heptose_bisP_phosphatase"/>
</dbReference>
<evidence type="ECO:0000259" key="8">
    <source>
        <dbReference type="Pfam" id="PF00483"/>
    </source>
</evidence>
<evidence type="ECO:0000256" key="6">
    <source>
        <dbReference type="ARBA" id="ARBA00023277"/>
    </source>
</evidence>
<keyword evidence="6" id="KW-0119">Carbohydrate metabolism</keyword>